<dbReference type="RefSeq" id="XP_040710127.1">
    <property type="nucleotide sequence ID" value="XM_040858946.1"/>
</dbReference>
<comment type="caution">
    <text evidence="2">The sequence shown here is derived from an EMBL/GenBank/DDBJ whole genome shotgun (WGS) entry which is preliminary data.</text>
</comment>
<keyword evidence="1" id="KW-0472">Membrane</keyword>
<keyword evidence="3" id="KW-1185">Reference proteome</keyword>
<dbReference type="InParanoid" id="A0A1Y2DAX0"/>
<evidence type="ECO:0000256" key="1">
    <source>
        <dbReference type="SAM" id="Phobius"/>
    </source>
</evidence>
<accession>A0A1Y2DAX0</accession>
<reference evidence="2 3" key="1">
    <citation type="submission" date="2016-07" db="EMBL/GenBank/DDBJ databases">
        <title>Pervasive Adenine N6-methylation of Active Genes in Fungi.</title>
        <authorList>
            <consortium name="DOE Joint Genome Institute"/>
            <person name="Mondo S.J."/>
            <person name="Dannebaum R.O."/>
            <person name="Kuo R.C."/>
            <person name="Labutti K."/>
            <person name="Haridas S."/>
            <person name="Kuo A."/>
            <person name="Salamov A."/>
            <person name="Ahrendt S.R."/>
            <person name="Lipzen A."/>
            <person name="Sullivan W."/>
            <person name="Andreopoulos W.B."/>
            <person name="Clum A."/>
            <person name="Lindquist E."/>
            <person name="Daum C."/>
            <person name="Ramamoorthy G.K."/>
            <person name="Gryganskyi A."/>
            <person name="Culley D."/>
            <person name="Magnuson J.K."/>
            <person name="James T.Y."/>
            <person name="O'Malley M.A."/>
            <person name="Stajich J.E."/>
            <person name="Spatafora J.W."/>
            <person name="Visel A."/>
            <person name="Grigoriev I.V."/>
        </authorList>
    </citation>
    <scope>NUCLEOTIDE SEQUENCE [LARGE SCALE GENOMIC DNA]</scope>
    <source>
        <strain evidence="2 3">CBS 129021</strain>
    </source>
</reference>
<dbReference type="AlphaFoldDB" id="A0A1Y2DAX0"/>
<keyword evidence="1" id="KW-1133">Transmembrane helix</keyword>
<gene>
    <name evidence="2" type="ORF">BCR38DRAFT_414561</name>
</gene>
<feature type="transmembrane region" description="Helical" evidence="1">
    <location>
        <begin position="146"/>
        <end position="163"/>
    </location>
</feature>
<proteinExistence type="predicted"/>
<sequence>MAACCIFTVVRQKANIFSNSLKVKLLKLTNFAFWPGNRWSRSIPSGPLVKGITAECLVGSSISYQADRKMFPRLVQRSPMSSSPTPVTRCLVLLRTQASASFRDKAAYAEIFCTAVFISIFKFIVIIESLERRMQLDLARKFAGDLFEMMILFLCMGTGKLALTMKILHLLNSPFAPGFIPLQPLRSPKAVAEF</sequence>
<name>A0A1Y2DAX0_9PEZI</name>
<organism evidence="2 3">
    <name type="scientific">Pseudomassariella vexata</name>
    <dbReference type="NCBI Taxonomy" id="1141098"/>
    <lineage>
        <taxon>Eukaryota</taxon>
        <taxon>Fungi</taxon>
        <taxon>Dikarya</taxon>
        <taxon>Ascomycota</taxon>
        <taxon>Pezizomycotina</taxon>
        <taxon>Sordariomycetes</taxon>
        <taxon>Xylariomycetidae</taxon>
        <taxon>Amphisphaeriales</taxon>
        <taxon>Pseudomassariaceae</taxon>
        <taxon>Pseudomassariella</taxon>
    </lineage>
</organism>
<dbReference type="Proteomes" id="UP000193689">
    <property type="component" value="Unassembled WGS sequence"/>
</dbReference>
<dbReference type="EMBL" id="MCFJ01000023">
    <property type="protein sequence ID" value="ORY56410.1"/>
    <property type="molecule type" value="Genomic_DNA"/>
</dbReference>
<evidence type="ECO:0000313" key="3">
    <source>
        <dbReference type="Proteomes" id="UP000193689"/>
    </source>
</evidence>
<keyword evidence="1" id="KW-0812">Transmembrane</keyword>
<feature type="transmembrane region" description="Helical" evidence="1">
    <location>
        <begin position="107"/>
        <end position="126"/>
    </location>
</feature>
<evidence type="ECO:0000313" key="2">
    <source>
        <dbReference type="EMBL" id="ORY56410.1"/>
    </source>
</evidence>
<dbReference type="GeneID" id="63775158"/>
<protein>
    <submittedName>
        <fullName evidence="2">Uncharacterized protein</fullName>
    </submittedName>
</protein>